<evidence type="ECO:0000256" key="1">
    <source>
        <dbReference type="SAM" id="MobiDB-lite"/>
    </source>
</evidence>
<sequence length="536" mass="61048">MKGSILKPLLEYQGFAMQGELTTTIVMAWIPQKKGWCGDPGGIVGGDAEQVDRGVVSHVQMNGFTLLLQSEPIELLTLATPIAMVHEERECTESHKKKSSNLVKRMKMRLRVRRLAPIRGSWYRYPYRSSKSSWQKSTSKLQRFFVYDSLANNGDMFREALVDNAVSNTMRLRNNKEGLLTKVKDHTDTVTDEELIISSRSDFDIAEEGEEGRKDNVPLGKENSVQLDMGEYLRSNDEEEVQGEGKGKKSSNKYGKRKRDALGQYTLKLICEFKKTFEEYHKEAMKGSILKPVLEYQGFAMQRELTTTIVMAWIPQKKGFRLAGELIQFGDEAEKSELGRLVRQCMAKHVEDKRENIIEFKGVLSYEEKVAWAWEELHLEWGYMGERVISGEQVEETPTMPVEVRDMDWTNELDAYGPSSECDPVGGGLVQQEMINLLSLEMPITMVHEEKECTWCTSGQYESVDLLLPKTPASTLEQIELLTLEMPTDMVHEERECAESHTKNSSNLVKRMKMRLKLMTEALVNNAVSNAIAITL</sequence>
<reference evidence="2" key="1">
    <citation type="submission" date="2022-04" db="EMBL/GenBank/DDBJ databases">
        <title>Carnegiea gigantea Genome sequencing and assembly v2.</title>
        <authorList>
            <person name="Copetti D."/>
            <person name="Sanderson M.J."/>
            <person name="Burquez A."/>
            <person name="Wojciechowski M.F."/>
        </authorList>
    </citation>
    <scope>NUCLEOTIDE SEQUENCE</scope>
    <source>
        <strain evidence="2">SGP5-SGP5p</strain>
        <tissue evidence="2">Aerial part</tissue>
    </source>
</reference>
<proteinExistence type="predicted"/>
<protein>
    <submittedName>
        <fullName evidence="2">Uncharacterized protein</fullName>
    </submittedName>
</protein>
<name>A0A9Q1K168_9CARY</name>
<dbReference type="EMBL" id="JAKOGI010000453">
    <property type="protein sequence ID" value="KAJ8434767.1"/>
    <property type="molecule type" value="Genomic_DNA"/>
</dbReference>
<feature type="region of interest" description="Disordered" evidence="1">
    <location>
        <begin position="234"/>
        <end position="255"/>
    </location>
</feature>
<evidence type="ECO:0000313" key="2">
    <source>
        <dbReference type="EMBL" id="KAJ8434767.1"/>
    </source>
</evidence>
<dbReference type="Proteomes" id="UP001153076">
    <property type="component" value="Unassembled WGS sequence"/>
</dbReference>
<evidence type="ECO:0000313" key="3">
    <source>
        <dbReference type="Proteomes" id="UP001153076"/>
    </source>
</evidence>
<accession>A0A9Q1K168</accession>
<dbReference type="AlphaFoldDB" id="A0A9Q1K168"/>
<comment type="caution">
    <text evidence="2">The sequence shown here is derived from an EMBL/GenBank/DDBJ whole genome shotgun (WGS) entry which is preliminary data.</text>
</comment>
<organism evidence="2 3">
    <name type="scientific">Carnegiea gigantea</name>
    <dbReference type="NCBI Taxonomy" id="171969"/>
    <lineage>
        <taxon>Eukaryota</taxon>
        <taxon>Viridiplantae</taxon>
        <taxon>Streptophyta</taxon>
        <taxon>Embryophyta</taxon>
        <taxon>Tracheophyta</taxon>
        <taxon>Spermatophyta</taxon>
        <taxon>Magnoliopsida</taxon>
        <taxon>eudicotyledons</taxon>
        <taxon>Gunneridae</taxon>
        <taxon>Pentapetalae</taxon>
        <taxon>Caryophyllales</taxon>
        <taxon>Cactineae</taxon>
        <taxon>Cactaceae</taxon>
        <taxon>Cactoideae</taxon>
        <taxon>Echinocereeae</taxon>
        <taxon>Carnegiea</taxon>
    </lineage>
</organism>
<keyword evidence="3" id="KW-1185">Reference proteome</keyword>
<gene>
    <name evidence="2" type="ORF">Cgig2_008620</name>
</gene>